<evidence type="ECO:0000256" key="3">
    <source>
        <dbReference type="ARBA" id="ARBA00022553"/>
    </source>
</evidence>
<dbReference type="EMBL" id="CP137852">
    <property type="protein sequence ID" value="WPB87283.1"/>
    <property type="molecule type" value="Genomic_DNA"/>
</dbReference>
<proteinExistence type="predicted"/>
<comment type="catalytic activity">
    <reaction evidence="1">
        <text>ATP + protein L-histidine = ADP + protein N-phospho-L-histidine.</text>
        <dbReference type="EC" id="2.7.13.3"/>
    </reaction>
</comment>
<dbReference type="Pfam" id="PF02518">
    <property type="entry name" value="HATPase_c"/>
    <property type="match status" value="1"/>
</dbReference>
<dbReference type="Gene3D" id="1.10.287.130">
    <property type="match status" value="1"/>
</dbReference>
<feature type="modified residue" description="4-aspartylphosphate" evidence="4">
    <location>
        <position position="405"/>
    </location>
</feature>
<reference evidence="7 8" key="1">
    <citation type="submission" date="2023-11" db="EMBL/GenBank/DDBJ databases">
        <title>Arctic aerobic anoxygenic photoheterotroph Sediminicoccus rosea KRV36 adapts its photosynthesis to long days of polar summer.</title>
        <authorList>
            <person name="Tomasch J."/>
            <person name="Kopejtka K."/>
            <person name="Bily T."/>
            <person name="Gardiner A.T."/>
            <person name="Gardian Z."/>
            <person name="Shivaramu S."/>
            <person name="Koblizek M."/>
            <person name="Engelhardt F."/>
            <person name="Kaftan D."/>
        </authorList>
    </citation>
    <scope>NUCLEOTIDE SEQUENCE [LARGE SCALE GENOMIC DNA]</scope>
    <source>
        <strain evidence="7 8">R-30</strain>
    </source>
</reference>
<evidence type="ECO:0000259" key="6">
    <source>
        <dbReference type="PROSITE" id="PS50110"/>
    </source>
</evidence>
<dbReference type="InterPro" id="IPR036890">
    <property type="entry name" value="HATPase_C_sf"/>
</dbReference>
<accession>A0ABZ0PNH1</accession>
<dbReference type="GO" id="GO:0005524">
    <property type="term" value="F:ATP binding"/>
    <property type="evidence" value="ECO:0007669"/>
    <property type="project" value="UniProtKB-KW"/>
</dbReference>
<keyword evidence="8" id="KW-1185">Reference proteome</keyword>
<dbReference type="InterPro" id="IPR004358">
    <property type="entry name" value="Sig_transdc_His_kin-like_C"/>
</dbReference>
<dbReference type="PANTHER" id="PTHR43065:SF42">
    <property type="entry name" value="TWO-COMPONENT SENSOR PPRA"/>
    <property type="match status" value="1"/>
</dbReference>
<dbReference type="Pfam" id="PF00072">
    <property type="entry name" value="Response_reg"/>
    <property type="match status" value="1"/>
</dbReference>
<dbReference type="Gene3D" id="3.30.565.10">
    <property type="entry name" value="Histidine kinase-like ATPase, C-terminal domain"/>
    <property type="match status" value="1"/>
</dbReference>
<dbReference type="InterPro" id="IPR001789">
    <property type="entry name" value="Sig_transdc_resp-reg_receiver"/>
</dbReference>
<feature type="domain" description="Response regulatory" evidence="6">
    <location>
        <begin position="355"/>
        <end position="469"/>
    </location>
</feature>
<evidence type="ECO:0000256" key="2">
    <source>
        <dbReference type="ARBA" id="ARBA00012438"/>
    </source>
</evidence>
<dbReference type="InterPro" id="IPR003594">
    <property type="entry name" value="HATPase_dom"/>
</dbReference>
<evidence type="ECO:0000313" key="7">
    <source>
        <dbReference type="EMBL" id="WPB87283.1"/>
    </source>
</evidence>
<dbReference type="PANTHER" id="PTHR43065">
    <property type="entry name" value="SENSOR HISTIDINE KINASE"/>
    <property type="match status" value="1"/>
</dbReference>
<dbReference type="InterPro" id="IPR036097">
    <property type="entry name" value="HisK_dim/P_sf"/>
</dbReference>
<feature type="domain" description="Histidine kinase" evidence="5">
    <location>
        <begin position="117"/>
        <end position="334"/>
    </location>
</feature>
<keyword evidence="7" id="KW-0547">Nucleotide-binding</keyword>
<dbReference type="SUPFAM" id="SSF47384">
    <property type="entry name" value="Homodimeric domain of signal transducing histidine kinase"/>
    <property type="match status" value="1"/>
</dbReference>
<keyword evidence="7" id="KW-0067">ATP-binding</keyword>
<dbReference type="InterPro" id="IPR011006">
    <property type="entry name" value="CheY-like_superfamily"/>
</dbReference>
<dbReference type="PROSITE" id="PS50110">
    <property type="entry name" value="RESPONSE_REGULATORY"/>
    <property type="match status" value="1"/>
</dbReference>
<dbReference type="PRINTS" id="PR00344">
    <property type="entry name" value="BCTRLSENSOR"/>
</dbReference>
<dbReference type="PROSITE" id="PS50109">
    <property type="entry name" value="HIS_KIN"/>
    <property type="match status" value="1"/>
</dbReference>
<dbReference type="SUPFAM" id="SSF55874">
    <property type="entry name" value="ATPase domain of HSP90 chaperone/DNA topoisomerase II/histidine kinase"/>
    <property type="match status" value="1"/>
</dbReference>
<dbReference type="SMART" id="SM00387">
    <property type="entry name" value="HATPase_c"/>
    <property type="match status" value="1"/>
</dbReference>
<evidence type="ECO:0000313" key="8">
    <source>
        <dbReference type="Proteomes" id="UP001305521"/>
    </source>
</evidence>
<dbReference type="Proteomes" id="UP001305521">
    <property type="component" value="Chromosome"/>
</dbReference>
<organism evidence="7 8">
    <name type="scientific">Sediminicoccus rosea</name>
    <dbReference type="NCBI Taxonomy" id="1225128"/>
    <lineage>
        <taxon>Bacteria</taxon>
        <taxon>Pseudomonadati</taxon>
        <taxon>Pseudomonadota</taxon>
        <taxon>Alphaproteobacteria</taxon>
        <taxon>Acetobacterales</taxon>
        <taxon>Roseomonadaceae</taxon>
        <taxon>Sediminicoccus</taxon>
    </lineage>
</organism>
<gene>
    <name evidence="7" type="ORF">R9Z33_10455</name>
</gene>
<name>A0ABZ0PNH1_9PROT</name>
<dbReference type="RefSeq" id="WP_318651236.1">
    <property type="nucleotide sequence ID" value="NZ_CP137852.1"/>
</dbReference>
<evidence type="ECO:0000256" key="4">
    <source>
        <dbReference type="PROSITE-ProRule" id="PRU00169"/>
    </source>
</evidence>
<dbReference type="EC" id="2.7.13.3" evidence="2"/>
<protein>
    <recommendedName>
        <fullName evidence="2">histidine kinase</fullName>
        <ecNumber evidence="2">2.7.13.3</ecNumber>
    </recommendedName>
</protein>
<dbReference type="SMART" id="SM00448">
    <property type="entry name" value="REC"/>
    <property type="match status" value="1"/>
</dbReference>
<sequence>MTRPPPTAEALVTALPQPAALLDLAGRVVLANATMRSALGGAVLIRPGEVAARLFPAAEGAIRAALAGQSPAPVEVAAVGLLRLVPLGAGSGALLLLEGMAPGLGARLEILGRLAGGIAHDFNNLLSVILGAAGSLRHVAPVAAAATELEAIEAAAERGSALVRQLLAFARQQVMAPRVLDLNDSIRALAVMLPRLLGARIELVLDLEEPSRRIRVDPSQWDQVLLNLMVNARDAMKGEGRLRIATGRRLVLDSLALPAGRYAMVEVTDNGPGIAPELLPHIFEPFFTTKLAQGGTGLGLATVQGIIGQLGGQLEVESQPGQGTTFRILLPRHEGPADAPPPPPRPIPVAVPVGPVLLVDDEPSLLRVAALCLQQAGFEVVQALDGEEALEQLEAGLKPCLIATDVAMPGMDGLTLARTARRLLPDVPVLLLSGYSAAVVDSDLAQEGFRFLAKPYTPDTLKLAVAGAFLPLATRRDMEH</sequence>
<dbReference type="Gene3D" id="3.40.50.2300">
    <property type="match status" value="1"/>
</dbReference>
<dbReference type="InterPro" id="IPR005467">
    <property type="entry name" value="His_kinase_dom"/>
</dbReference>
<dbReference type="SMART" id="SM00388">
    <property type="entry name" value="HisKA"/>
    <property type="match status" value="1"/>
</dbReference>
<keyword evidence="3 4" id="KW-0597">Phosphoprotein</keyword>
<dbReference type="Pfam" id="PF00512">
    <property type="entry name" value="HisKA"/>
    <property type="match status" value="1"/>
</dbReference>
<dbReference type="SUPFAM" id="SSF52172">
    <property type="entry name" value="CheY-like"/>
    <property type="match status" value="1"/>
</dbReference>
<evidence type="ECO:0000259" key="5">
    <source>
        <dbReference type="PROSITE" id="PS50109"/>
    </source>
</evidence>
<evidence type="ECO:0000256" key="1">
    <source>
        <dbReference type="ARBA" id="ARBA00000085"/>
    </source>
</evidence>
<dbReference type="InterPro" id="IPR003661">
    <property type="entry name" value="HisK_dim/P_dom"/>
</dbReference>
<dbReference type="CDD" id="cd00082">
    <property type="entry name" value="HisKA"/>
    <property type="match status" value="1"/>
</dbReference>